<gene>
    <name evidence="3" type="ORF">C8A05DRAFT_30947</name>
</gene>
<feature type="domain" description="GST N-terminal" evidence="2">
    <location>
        <begin position="12"/>
        <end position="109"/>
    </location>
</feature>
<comment type="similarity">
    <text evidence="1">Belongs to the GST superfamily.</text>
</comment>
<reference evidence="3" key="1">
    <citation type="journal article" date="2023" name="Mol. Phylogenet. Evol.">
        <title>Genome-scale phylogeny and comparative genomics of the fungal order Sordariales.</title>
        <authorList>
            <person name="Hensen N."/>
            <person name="Bonometti L."/>
            <person name="Westerberg I."/>
            <person name="Brannstrom I.O."/>
            <person name="Guillou S."/>
            <person name="Cros-Aarteil S."/>
            <person name="Calhoun S."/>
            <person name="Haridas S."/>
            <person name="Kuo A."/>
            <person name="Mondo S."/>
            <person name="Pangilinan J."/>
            <person name="Riley R."/>
            <person name="LaButti K."/>
            <person name="Andreopoulos B."/>
            <person name="Lipzen A."/>
            <person name="Chen C."/>
            <person name="Yan M."/>
            <person name="Daum C."/>
            <person name="Ng V."/>
            <person name="Clum A."/>
            <person name="Steindorff A."/>
            <person name="Ohm R.A."/>
            <person name="Martin F."/>
            <person name="Silar P."/>
            <person name="Natvig D.O."/>
            <person name="Lalanne C."/>
            <person name="Gautier V."/>
            <person name="Ament-Velasquez S.L."/>
            <person name="Kruys A."/>
            <person name="Hutchinson M.I."/>
            <person name="Powell A.J."/>
            <person name="Barry K."/>
            <person name="Miller A.N."/>
            <person name="Grigoriev I.V."/>
            <person name="Debuchy R."/>
            <person name="Gladieux P."/>
            <person name="Hiltunen Thoren M."/>
            <person name="Johannesson H."/>
        </authorList>
    </citation>
    <scope>NUCLEOTIDE SEQUENCE</scope>
    <source>
        <strain evidence="3">CBS 103.79</strain>
    </source>
</reference>
<proteinExistence type="inferred from homology"/>
<protein>
    <recommendedName>
        <fullName evidence="2">GST N-terminal domain-containing protein</fullName>
    </recommendedName>
</protein>
<dbReference type="InterPro" id="IPR004045">
    <property type="entry name" value="Glutathione_S-Trfase_N"/>
</dbReference>
<dbReference type="InterPro" id="IPR040079">
    <property type="entry name" value="Glutathione_S-Trfase"/>
</dbReference>
<dbReference type="SFLD" id="SFLDG00358">
    <property type="entry name" value="Main_(cytGST)"/>
    <property type="match status" value="1"/>
</dbReference>
<dbReference type="PROSITE" id="PS50404">
    <property type="entry name" value="GST_NTER"/>
    <property type="match status" value="1"/>
</dbReference>
<evidence type="ECO:0000256" key="1">
    <source>
        <dbReference type="ARBA" id="ARBA00007409"/>
    </source>
</evidence>
<dbReference type="PANTHER" id="PTHR44051:SF9">
    <property type="entry name" value="GLUTATHIONE S-TRANSFERASE 1"/>
    <property type="match status" value="1"/>
</dbReference>
<dbReference type="Gene3D" id="3.40.30.10">
    <property type="entry name" value="Glutaredoxin"/>
    <property type="match status" value="1"/>
</dbReference>
<evidence type="ECO:0000313" key="4">
    <source>
        <dbReference type="Proteomes" id="UP001303889"/>
    </source>
</evidence>
<dbReference type="AlphaFoldDB" id="A0AAN6MQV1"/>
<sequence>MSTSAPPDTEAQPKIKLYWLNDSRAQRIAWLLEELNLPYDIEIFRRGPDMLAPPELEQIHPLGKSPVVTITLPPLDSQDPATAKDCQTLVLAESGFITQYLAEHFGGDGSLLPKRYRAGEEGRLGGETDEWMRYQYYLHYAEGSLMPPLLVGLVLDILKSPRIPFFLRPITSSVASKFQSAFLAPQLSKHLSFLASQLSSSPGPYLCGAHLTAADILMSFPLLVARQRVGKFSAGVGKGTLEEEFNGVWTYLERMEQGEGWKRAEERVKAAEEEVKGKGSA</sequence>
<dbReference type="InterPro" id="IPR036282">
    <property type="entry name" value="Glutathione-S-Trfase_C_sf"/>
</dbReference>
<dbReference type="EMBL" id="MU855366">
    <property type="protein sequence ID" value="KAK3905214.1"/>
    <property type="molecule type" value="Genomic_DNA"/>
</dbReference>
<dbReference type="Pfam" id="PF13409">
    <property type="entry name" value="GST_N_2"/>
    <property type="match status" value="1"/>
</dbReference>
<keyword evidence="4" id="KW-1185">Reference proteome</keyword>
<dbReference type="SFLD" id="SFLDS00019">
    <property type="entry name" value="Glutathione_Transferase_(cytos"/>
    <property type="match status" value="1"/>
</dbReference>
<dbReference type="PANTHER" id="PTHR44051">
    <property type="entry name" value="GLUTATHIONE S-TRANSFERASE-RELATED"/>
    <property type="match status" value="1"/>
</dbReference>
<name>A0AAN6MQV1_9PEZI</name>
<evidence type="ECO:0000259" key="2">
    <source>
        <dbReference type="PROSITE" id="PS50404"/>
    </source>
</evidence>
<dbReference type="SUPFAM" id="SSF47616">
    <property type="entry name" value="GST C-terminal domain-like"/>
    <property type="match status" value="1"/>
</dbReference>
<dbReference type="InterPro" id="IPR004046">
    <property type="entry name" value="GST_C"/>
</dbReference>
<reference evidence="3" key="2">
    <citation type="submission" date="2023-05" db="EMBL/GenBank/DDBJ databases">
        <authorList>
            <consortium name="Lawrence Berkeley National Laboratory"/>
            <person name="Steindorff A."/>
            <person name="Hensen N."/>
            <person name="Bonometti L."/>
            <person name="Westerberg I."/>
            <person name="Brannstrom I.O."/>
            <person name="Guillou S."/>
            <person name="Cros-Aarteil S."/>
            <person name="Calhoun S."/>
            <person name="Haridas S."/>
            <person name="Kuo A."/>
            <person name="Mondo S."/>
            <person name="Pangilinan J."/>
            <person name="Riley R."/>
            <person name="Labutti K."/>
            <person name="Andreopoulos B."/>
            <person name="Lipzen A."/>
            <person name="Chen C."/>
            <person name="Yanf M."/>
            <person name="Daum C."/>
            <person name="Ng V."/>
            <person name="Clum A."/>
            <person name="Ohm R."/>
            <person name="Martin F."/>
            <person name="Silar P."/>
            <person name="Natvig D."/>
            <person name="Lalanne C."/>
            <person name="Gautier V."/>
            <person name="Ament-Velasquez S.L."/>
            <person name="Kruys A."/>
            <person name="Hutchinson M.I."/>
            <person name="Powell A.J."/>
            <person name="Barry K."/>
            <person name="Miller A.N."/>
            <person name="Grigoriev I.V."/>
            <person name="Debuchy R."/>
            <person name="Gladieux P."/>
            <person name="Thoren M.H."/>
            <person name="Johannesson H."/>
        </authorList>
    </citation>
    <scope>NUCLEOTIDE SEQUENCE</scope>
    <source>
        <strain evidence="3">CBS 103.79</strain>
    </source>
</reference>
<dbReference type="Gene3D" id="1.20.1050.10">
    <property type="match status" value="1"/>
</dbReference>
<dbReference type="Proteomes" id="UP001303889">
    <property type="component" value="Unassembled WGS sequence"/>
</dbReference>
<accession>A0AAN6MQV1</accession>
<evidence type="ECO:0000313" key="3">
    <source>
        <dbReference type="EMBL" id="KAK3905214.1"/>
    </source>
</evidence>
<dbReference type="SUPFAM" id="SSF52833">
    <property type="entry name" value="Thioredoxin-like"/>
    <property type="match status" value="1"/>
</dbReference>
<dbReference type="InterPro" id="IPR036249">
    <property type="entry name" value="Thioredoxin-like_sf"/>
</dbReference>
<organism evidence="3 4">
    <name type="scientific">Staphylotrichum tortipilum</name>
    <dbReference type="NCBI Taxonomy" id="2831512"/>
    <lineage>
        <taxon>Eukaryota</taxon>
        <taxon>Fungi</taxon>
        <taxon>Dikarya</taxon>
        <taxon>Ascomycota</taxon>
        <taxon>Pezizomycotina</taxon>
        <taxon>Sordariomycetes</taxon>
        <taxon>Sordariomycetidae</taxon>
        <taxon>Sordariales</taxon>
        <taxon>Chaetomiaceae</taxon>
        <taxon>Staphylotrichum</taxon>
    </lineage>
</organism>
<dbReference type="CDD" id="cd03189">
    <property type="entry name" value="GST_C_GTT1_like"/>
    <property type="match status" value="1"/>
</dbReference>
<comment type="caution">
    <text evidence="3">The sequence shown here is derived from an EMBL/GenBank/DDBJ whole genome shotgun (WGS) entry which is preliminary data.</text>
</comment>
<dbReference type="Pfam" id="PF14497">
    <property type="entry name" value="GST_C_3"/>
    <property type="match status" value="1"/>
</dbReference>
<dbReference type="CDD" id="cd03046">
    <property type="entry name" value="GST_N_GTT1_like"/>
    <property type="match status" value="1"/>
</dbReference>